<dbReference type="EMBL" id="WSRP01000001">
    <property type="protein sequence ID" value="MVX55620.1"/>
    <property type="molecule type" value="Genomic_DNA"/>
</dbReference>
<dbReference type="Gene3D" id="3.30.420.240">
    <property type="match status" value="1"/>
</dbReference>
<organism evidence="1 2">
    <name type="scientific">Parasutterella muris</name>
    <dbReference type="NCBI Taxonomy" id="2565572"/>
    <lineage>
        <taxon>Bacteria</taxon>
        <taxon>Pseudomonadati</taxon>
        <taxon>Pseudomonadota</taxon>
        <taxon>Betaproteobacteria</taxon>
        <taxon>Burkholderiales</taxon>
        <taxon>Sutterellaceae</taxon>
        <taxon>Parasutterella</taxon>
    </lineage>
</organism>
<evidence type="ECO:0000313" key="2">
    <source>
        <dbReference type="Proteomes" id="UP000472580"/>
    </source>
</evidence>
<comment type="caution">
    <text evidence="1">The sequence shown here is derived from an EMBL/GenBank/DDBJ whole genome shotgun (WGS) entry which is preliminary data.</text>
</comment>
<proteinExistence type="predicted"/>
<gene>
    <name evidence="1" type="ORF">E5987_00140</name>
</gene>
<dbReference type="InterPro" id="IPR027417">
    <property type="entry name" value="P-loop_NTPase"/>
</dbReference>
<protein>
    <submittedName>
        <fullName evidence="1">Terminase</fullName>
    </submittedName>
</protein>
<accession>A0A6L6YD71</accession>
<sequence>MNKRIEEIFNEELARCYADPLRFVLWAFPWGETPETSVVRLKEPWLSKYPKFQYGPDAWACQLLEDIGQEVKQRNFDGSHAVEPLRYAIASGHGIGKSCVTAWLVCWILATRPGCKGVVTANTASQLETKTWAEIKKWLKRSLVADMFEVKAGSIESKESPESWRVDALTCKEENAESFAGLHAASSTPFYIFDEASAIPEAVYEVAEGGLTDGEPMMFLFGNPTRSSGTFHACFNNYKKQQYWNLRNIDSRTVEITNKEQIAKWADEYGEDSDFFRVRVRGEFPSVSSMQFIPTDVAEQAAKTSISHNTATSAIIGVDVARFGDDDSVIYTRIGRGYLPIKRYHGLSTTQLVAKVKAHFDSVKKLGFPADRIFIFVDEGGVGGGPKDMLRDDGYPVRGVQFGEKADDPQTYSRKREEMWGRMKQWLSDGGTIPDDRELVEDLIAPEYDILPGGQVKLETKKEMKKRGLRSPDAADALALTFAFKVEEYTPLGELKMRSQANGRRGFDPFDCLRRR</sequence>
<dbReference type="Proteomes" id="UP000472580">
    <property type="component" value="Unassembled WGS sequence"/>
</dbReference>
<evidence type="ECO:0000313" key="1">
    <source>
        <dbReference type="EMBL" id="MVX55620.1"/>
    </source>
</evidence>
<reference evidence="1 2" key="1">
    <citation type="submission" date="2019-12" db="EMBL/GenBank/DDBJ databases">
        <title>Microbes associate with the intestines of laboratory mice.</title>
        <authorList>
            <person name="Navarre W."/>
            <person name="Wong E."/>
        </authorList>
    </citation>
    <scope>NUCLEOTIDE SEQUENCE [LARGE SCALE GENOMIC DNA]</scope>
    <source>
        <strain evidence="1 2">NM82_D38</strain>
    </source>
</reference>
<dbReference type="AlphaFoldDB" id="A0A6L6YD71"/>
<dbReference type="Gene3D" id="3.40.50.300">
    <property type="entry name" value="P-loop containing nucleotide triphosphate hydrolases"/>
    <property type="match status" value="1"/>
</dbReference>
<name>A0A6L6YD71_9BURK</name>
<keyword evidence="2" id="KW-1185">Reference proteome</keyword>
<dbReference type="OrthoDB" id="9775154at2"/>
<dbReference type="RefSeq" id="WP_160334056.1">
    <property type="nucleotide sequence ID" value="NZ_WSRP01000001.1"/>
</dbReference>